<dbReference type="InterPro" id="IPR004839">
    <property type="entry name" value="Aminotransferase_I/II_large"/>
</dbReference>
<keyword evidence="6" id="KW-0663">Pyridoxal phosphate</keyword>
<reference evidence="12" key="3">
    <citation type="submission" date="2022-12" db="EMBL/GenBank/DDBJ databases">
        <title>Complete genome sequence of Rhodopseudomonas palustris CGA0092 and corrections to the R. palustris CGA009 genome sequence.</title>
        <authorList>
            <person name="Mazny B.R."/>
            <person name="Sheff O.F."/>
            <person name="LaSarre B."/>
            <person name="McKinlay A."/>
            <person name="McKinlay J.B."/>
        </authorList>
    </citation>
    <scope>NUCLEOTIDE SEQUENCE</scope>
    <source>
        <strain evidence="12">CGA009</strain>
    </source>
</reference>
<evidence type="ECO:0000313" key="11">
    <source>
        <dbReference type="EMBL" id="CAE26165.1"/>
    </source>
</evidence>
<evidence type="ECO:0000256" key="2">
    <source>
        <dbReference type="ARBA" id="ARBA00003444"/>
    </source>
</evidence>
<evidence type="ECO:0000256" key="7">
    <source>
        <dbReference type="ARBA" id="ARBA00023239"/>
    </source>
</evidence>
<dbReference type="EMBL" id="BX572595">
    <property type="protein sequence ID" value="CAE26165.1"/>
    <property type="molecule type" value="Genomic_DNA"/>
</dbReference>
<dbReference type="Gene3D" id="3.90.1150.10">
    <property type="entry name" value="Aspartate Aminotransferase, domain 1"/>
    <property type="match status" value="1"/>
</dbReference>
<name>Q3V7S2_RHOPA</name>
<dbReference type="PANTHER" id="PTHR42885:SF1">
    <property type="entry name" value="THREONINE-PHOSPHATE DECARBOXYLASE"/>
    <property type="match status" value="1"/>
</dbReference>
<evidence type="ECO:0000256" key="9">
    <source>
        <dbReference type="ARBA" id="ARBA00048531"/>
    </source>
</evidence>
<comment type="function">
    <text evidence="2">Decarboxylates L-threonine-O-3-phosphate to yield (R)-1-amino-2-propanol O-2-phosphate, the precursor for the linkage between the nucleotide loop and the corrin ring in cobalamin.</text>
</comment>
<keyword evidence="7 12" id="KW-0456">Lyase</keyword>
<dbReference type="GeneID" id="66891736"/>
<evidence type="ECO:0000259" key="10">
    <source>
        <dbReference type="Pfam" id="PF00155"/>
    </source>
</evidence>
<accession>Q3V7S2</accession>
<evidence type="ECO:0000256" key="6">
    <source>
        <dbReference type="ARBA" id="ARBA00022898"/>
    </source>
</evidence>
<protein>
    <recommendedName>
        <fullName evidence="4">threonine-phosphate decarboxylase</fullName>
        <ecNumber evidence="4">4.1.1.81</ecNumber>
    </recommendedName>
    <alternativeName>
        <fullName evidence="8">L-threonine-O-3-phosphate decarboxylase</fullName>
    </alternativeName>
</protein>
<evidence type="ECO:0000256" key="1">
    <source>
        <dbReference type="ARBA" id="ARBA00001933"/>
    </source>
</evidence>
<sequence length="329" mass="35262">MKHGGDLTAAMARHGGDAADWLDLSTGINPRPWPIPDIAADAWLRLPSQADETALCDAARLAYEVPDESGIVAAAGTQALIQWLPYLAAPGGVAIVGPTYAEHALAWRNAGRELVGIASLDDIPEQARHAVVVNPNNPDGRVVEPDTLRRAAAQLRRRGGWLVVDEAFADVDPSFSAASLTPELPIVVLRSFGKFYGLAGVRLGFAIAGEATARRIALALGPWSCSGPALRIGAAALRDQAWTIETRDELREQATRLDDVLRVGGFEIVGGTPLFRLARHAEAHRLHEALAQQRIWCRRFDWADDLLRFGLPADAAGLDRLAAALAAPL</sequence>
<dbReference type="Gene3D" id="3.40.640.10">
    <property type="entry name" value="Type I PLP-dependent aspartate aminotransferase-like (Major domain)"/>
    <property type="match status" value="1"/>
</dbReference>
<dbReference type="AlphaFoldDB" id="Q3V7S2"/>
<dbReference type="GO" id="GO:0009236">
    <property type="term" value="P:cobalamin biosynthetic process"/>
    <property type="evidence" value="ECO:0007669"/>
    <property type="project" value="UniProtKB-UniPathway"/>
</dbReference>
<dbReference type="EC" id="4.1.1.81" evidence="4"/>
<comment type="cofactor">
    <cofactor evidence="1">
        <name>pyridoxal 5'-phosphate</name>
        <dbReference type="ChEBI" id="CHEBI:597326"/>
    </cofactor>
</comment>
<dbReference type="HOGENOM" id="CLU_017584_3_4_5"/>
<keyword evidence="5" id="KW-0169">Cobalamin biosynthesis</keyword>
<proteinExistence type="predicted"/>
<dbReference type="Proteomes" id="UP000001426">
    <property type="component" value="Chromosome"/>
</dbReference>
<dbReference type="STRING" id="258594.RPA0721"/>
<organism evidence="11">
    <name type="scientific">Rhodopseudomonas palustris (strain ATCC BAA-98 / CGA009)</name>
    <dbReference type="NCBI Taxonomy" id="258594"/>
    <lineage>
        <taxon>Bacteria</taxon>
        <taxon>Pseudomonadati</taxon>
        <taxon>Pseudomonadota</taxon>
        <taxon>Alphaproteobacteria</taxon>
        <taxon>Hyphomicrobiales</taxon>
        <taxon>Nitrobacteraceae</taxon>
        <taxon>Rhodopseudomonas</taxon>
    </lineage>
</organism>
<evidence type="ECO:0000313" key="13">
    <source>
        <dbReference type="Proteomes" id="UP000001426"/>
    </source>
</evidence>
<dbReference type="UniPathway" id="UPA00148"/>
<dbReference type="Pfam" id="PF00155">
    <property type="entry name" value="Aminotran_1_2"/>
    <property type="match status" value="1"/>
</dbReference>
<gene>
    <name evidence="11" type="primary">cobC</name>
    <name evidence="12" type="synonym">cobD</name>
    <name evidence="11" type="ordered locus">RPA0721</name>
    <name evidence="12" type="ORF">TX73_003730</name>
</gene>
<evidence type="ECO:0000256" key="4">
    <source>
        <dbReference type="ARBA" id="ARBA00012285"/>
    </source>
</evidence>
<dbReference type="KEGG" id="rpa:TX73_003730"/>
<evidence type="ECO:0000313" key="12">
    <source>
        <dbReference type="EMBL" id="WCL90854.1"/>
    </source>
</evidence>
<dbReference type="InterPro" id="IPR015421">
    <property type="entry name" value="PyrdxlP-dep_Trfase_major"/>
</dbReference>
<dbReference type="PhylomeDB" id="Q3V7S2"/>
<dbReference type="NCBIfam" id="TIGR01140">
    <property type="entry name" value="L_thr_O3P_dcar"/>
    <property type="match status" value="1"/>
</dbReference>
<dbReference type="InterPro" id="IPR015424">
    <property type="entry name" value="PyrdxlP-dep_Trfase"/>
</dbReference>
<reference evidence="12" key="1">
    <citation type="submission" date="2003-07" db="EMBL/GenBank/DDBJ databases">
        <authorList>
            <consortium name="Rhodopseudomonas genome consortium"/>
            <person name="Larimer F."/>
            <person name="Harwood C."/>
        </authorList>
    </citation>
    <scope>NUCLEOTIDE SEQUENCE</scope>
    <source>
        <strain evidence="12">CGA009</strain>
    </source>
</reference>
<feature type="domain" description="Aminotransferase class I/classII large" evidence="10">
    <location>
        <begin position="67"/>
        <end position="324"/>
    </location>
</feature>
<comment type="catalytic activity">
    <reaction evidence="9">
        <text>O-phospho-L-threonine + H(+) = (R)-1-aminopropan-2-yl phosphate + CO2</text>
        <dbReference type="Rhea" id="RHEA:11492"/>
        <dbReference type="ChEBI" id="CHEBI:15378"/>
        <dbReference type="ChEBI" id="CHEBI:16526"/>
        <dbReference type="ChEBI" id="CHEBI:58563"/>
        <dbReference type="ChEBI" id="CHEBI:58675"/>
        <dbReference type="EC" id="4.1.1.81"/>
    </reaction>
</comment>
<dbReference type="InterPro" id="IPR015422">
    <property type="entry name" value="PyrdxlP-dep_Trfase_small"/>
</dbReference>
<dbReference type="GO" id="GO:0048472">
    <property type="term" value="F:threonine-phosphate decarboxylase activity"/>
    <property type="evidence" value="ECO:0007669"/>
    <property type="project" value="UniProtKB-EC"/>
</dbReference>
<comment type="pathway">
    <text evidence="3">Cofactor biosynthesis; adenosylcobalamin biosynthesis.</text>
</comment>
<dbReference type="CDD" id="cd00609">
    <property type="entry name" value="AAT_like"/>
    <property type="match status" value="1"/>
</dbReference>
<dbReference type="SUPFAM" id="SSF53383">
    <property type="entry name" value="PLP-dependent transferases"/>
    <property type="match status" value="1"/>
</dbReference>
<dbReference type="GO" id="GO:0030170">
    <property type="term" value="F:pyridoxal phosphate binding"/>
    <property type="evidence" value="ECO:0007669"/>
    <property type="project" value="InterPro"/>
</dbReference>
<dbReference type="eggNOG" id="COG0079">
    <property type="taxonomic scope" value="Bacteria"/>
</dbReference>
<evidence type="ECO:0000256" key="5">
    <source>
        <dbReference type="ARBA" id="ARBA00022573"/>
    </source>
</evidence>
<dbReference type="InterPro" id="IPR005860">
    <property type="entry name" value="CobD"/>
</dbReference>
<evidence type="ECO:0000256" key="3">
    <source>
        <dbReference type="ARBA" id="ARBA00004953"/>
    </source>
</evidence>
<dbReference type="PANTHER" id="PTHR42885">
    <property type="entry name" value="HISTIDINOL-PHOSPHATE AMINOTRANSFERASE-RELATED"/>
    <property type="match status" value="1"/>
</dbReference>
<evidence type="ECO:0000256" key="8">
    <source>
        <dbReference type="ARBA" id="ARBA00029996"/>
    </source>
</evidence>
<keyword evidence="13" id="KW-1185">Reference proteome</keyword>
<dbReference type="RefSeq" id="WP_011156288.1">
    <property type="nucleotide sequence ID" value="NZ_CP116810.1"/>
</dbReference>
<reference evidence="11 13" key="2">
    <citation type="journal article" date="2004" name="Nat. Biotechnol.">
        <title>Complete genome sequence of the metabolically versatile photosynthetic bacterium Rhodopseudomonas palustris.</title>
        <authorList>
            <person name="Larimer F.W."/>
            <person name="Chain P."/>
            <person name="Hauser L."/>
            <person name="Lamerdin J."/>
            <person name="Malfatti S."/>
            <person name="Do L."/>
            <person name="Land M.L."/>
            <person name="Pelletier D.A."/>
            <person name="Beatty J.T."/>
            <person name="Lang A.S."/>
            <person name="Tabita F.R."/>
            <person name="Gibson J.L."/>
            <person name="Hanson T.E."/>
            <person name="Bobst C."/>
            <person name="Torres J.L."/>
            <person name="Peres C."/>
            <person name="Harrison F.H."/>
            <person name="Gibson J."/>
            <person name="Harwood C.S."/>
        </authorList>
    </citation>
    <scope>NUCLEOTIDE SEQUENCE [LARGE SCALE GENOMIC DNA]</scope>
    <source>
        <strain evidence="13">ATCC BAA-98 / CGA009</strain>
        <strain evidence="11">CGA009</strain>
    </source>
</reference>
<dbReference type="EMBL" id="CP116810">
    <property type="protein sequence ID" value="WCL90854.1"/>
    <property type="molecule type" value="Genomic_DNA"/>
</dbReference>